<proteinExistence type="predicted"/>
<dbReference type="EMBL" id="BTGU01000024">
    <property type="protein sequence ID" value="GMN47027.1"/>
    <property type="molecule type" value="Genomic_DNA"/>
</dbReference>
<organism evidence="1 2">
    <name type="scientific">Ficus carica</name>
    <name type="common">Common fig</name>
    <dbReference type="NCBI Taxonomy" id="3494"/>
    <lineage>
        <taxon>Eukaryota</taxon>
        <taxon>Viridiplantae</taxon>
        <taxon>Streptophyta</taxon>
        <taxon>Embryophyta</taxon>
        <taxon>Tracheophyta</taxon>
        <taxon>Spermatophyta</taxon>
        <taxon>Magnoliopsida</taxon>
        <taxon>eudicotyledons</taxon>
        <taxon>Gunneridae</taxon>
        <taxon>Pentapetalae</taxon>
        <taxon>rosids</taxon>
        <taxon>fabids</taxon>
        <taxon>Rosales</taxon>
        <taxon>Moraceae</taxon>
        <taxon>Ficeae</taxon>
        <taxon>Ficus</taxon>
    </lineage>
</organism>
<accession>A0AA88A5W0</accession>
<dbReference type="AlphaFoldDB" id="A0AA88A5W0"/>
<sequence>MAAIIEGCRSLSPHRCGCLNVTVSSPVNQNVLKTTATAAKNKREKYRQPQLLLRTRGRSAAG</sequence>
<reference evidence="1" key="1">
    <citation type="submission" date="2023-07" db="EMBL/GenBank/DDBJ databases">
        <title>draft genome sequence of fig (Ficus carica).</title>
        <authorList>
            <person name="Takahashi T."/>
            <person name="Nishimura K."/>
        </authorList>
    </citation>
    <scope>NUCLEOTIDE SEQUENCE</scope>
</reference>
<protein>
    <submittedName>
        <fullName evidence="1">Uncharacterized protein</fullName>
    </submittedName>
</protein>
<comment type="caution">
    <text evidence="1">The sequence shown here is derived from an EMBL/GenBank/DDBJ whole genome shotgun (WGS) entry which is preliminary data.</text>
</comment>
<evidence type="ECO:0000313" key="1">
    <source>
        <dbReference type="EMBL" id="GMN47027.1"/>
    </source>
</evidence>
<gene>
    <name evidence="1" type="ORF">TIFTF001_016205</name>
</gene>
<dbReference type="Proteomes" id="UP001187192">
    <property type="component" value="Unassembled WGS sequence"/>
</dbReference>
<evidence type="ECO:0000313" key="2">
    <source>
        <dbReference type="Proteomes" id="UP001187192"/>
    </source>
</evidence>
<keyword evidence="2" id="KW-1185">Reference proteome</keyword>
<name>A0AA88A5W0_FICCA</name>